<feature type="transmembrane region" description="Helical" evidence="1">
    <location>
        <begin position="326"/>
        <end position="347"/>
    </location>
</feature>
<accession>A0A833DU84</accession>
<proteinExistence type="predicted"/>
<dbReference type="Pfam" id="PF04123">
    <property type="entry name" value="DUF373"/>
    <property type="match status" value="1"/>
</dbReference>
<organism evidence="2 3">
    <name type="scientific">Ignisphaera aggregans</name>
    <dbReference type="NCBI Taxonomy" id="334771"/>
    <lineage>
        <taxon>Archaea</taxon>
        <taxon>Thermoproteota</taxon>
        <taxon>Thermoprotei</taxon>
        <taxon>Desulfurococcales</taxon>
        <taxon>Desulfurococcaceae</taxon>
        <taxon>Ignisphaera</taxon>
    </lineage>
</organism>
<dbReference type="PANTHER" id="PTHR38815:SF1">
    <property type="entry name" value="DUF373 FAMILY PROTEIN"/>
    <property type="match status" value="1"/>
</dbReference>
<keyword evidence="1" id="KW-1133">Transmembrane helix</keyword>
<reference evidence="2" key="1">
    <citation type="journal article" date="2020" name="ISME J.">
        <title>Gammaproteobacteria mediating utilization of methyl-, sulfur- and petroleum organic compounds in deep ocean hydrothermal plumes.</title>
        <authorList>
            <person name="Zhou Z."/>
            <person name="Liu Y."/>
            <person name="Pan J."/>
            <person name="Cron B.R."/>
            <person name="Toner B.M."/>
            <person name="Anantharaman K."/>
            <person name="Breier J.A."/>
            <person name="Dick G.J."/>
            <person name="Li M."/>
        </authorList>
    </citation>
    <scope>NUCLEOTIDE SEQUENCE</scope>
    <source>
        <strain evidence="2">SZUA-1435</strain>
    </source>
</reference>
<comment type="caution">
    <text evidence="2">The sequence shown here is derived from an EMBL/GenBank/DDBJ whole genome shotgun (WGS) entry which is preliminary data.</text>
</comment>
<dbReference type="InterPro" id="IPR007254">
    <property type="entry name" value="DUF373"/>
</dbReference>
<keyword evidence="1" id="KW-0812">Transmembrane</keyword>
<feature type="transmembrane region" description="Helical" evidence="1">
    <location>
        <begin position="165"/>
        <end position="186"/>
    </location>
</feature>
<protein>
    <submittedName>
        <fullName evidence="2">DUF373 family protein</fullName>
    </submittedName>
</protein>
<feature type="transmembrane region" description="Helical" evidence="1">
    <location>
        <begin position="297"/>
        <end position="320"/>
    </location>
</feature>
<feature type="transmembrane region" description="Helical" evidence="1">
    <location>
        <begin position="226"/>
        <end position="243"/>
    </location>
</feature>
<evidence type="ECO:0000256" key="1">
    <source>
        <dbReference type="SAM" id="Phobius"/>
    </source>
</evidence>
<name>A0A833DU84_9CREN</name>
<dbReference type="AlphaFoldDB" id="A0A833DU84"/>
<gene>
    <name evidence="2" type="ORF">EYH02_02590</name>
</gene>
<evidence type="ECO:0000313" key="2">
    <source>
        <dbReference type="EMBL" id="HIP56944.1"/>
    </source>
</evidence>
<sequence>MNDHTAAQRLLILYVDFDDDLGLCGINTPVVGVEHVIDTAMKFALCKPSDSDLNALFYAIKVYNSLRDQGNDVEIAIATGARNEPKYMASIKFSNALDEIKRRTGANRVLVVLDSVEDEHAIPLIAQRFNIVGIENVVVEQPRSIETFYTSLLRIGRKILSESKYARIVLGYPGFALLIFTILSLFNLTHLALYTLLIFVSMLMIVRGFGLFEYVKELTQRPFKPLVLGLTVFLLSLSLYLGYLEIMSLTTSQELQPFKAIAIAIQDQSHLAFLAIAVPIIVKLFRELYEKQHRYLILRIAFLTDLLLAYVLIQNIALIMRMGIEASIFAVTNSLVVVIAMIVLTAISEAVVRKG</sequence>
<evidence type="ECO:0000313" key="3">
    <source>
        <dbReference type="Proteomes" id="UP000605805"/>
    </source>
</evidence>
<dbReference type="Proteomes" id="UP000605805">
    <property type="component" value="Unassembled WGS sequence"/>
</dbReference>
<dbReference type="EMBL" id="DQTV01000045">
    <property type="protein sequence ID" value="HIP56944.1"/>
    <property type="molecule type" value="Genomic_DNA"/>
</dbReference>
<keyword evidence="1" id="KW-0472">Membrane</keyword>
<feature type="transmembrane region" description="Helical" evidence="1">
    <location>
        <begin position="263"/>
        <end position="285"/>
    </location>
</feature>
<feature type="transmembrane region" description="Helical" evidence="1">
    <location>
        <begin position="192"/>
        <end position="214"/>
    </location>
</feature>
<dbReference type="PANTHER" id="PTHR38815">
    <property type="entry name" value="HYPOTHETICAL MEMBRANE PROTEIN, CONSERVED, DUF373 FAMILY"/>
    <property type="match status" value="1"/>
</dbReference>